<dbReference type="EMBL" id="JBANRG010000039">
    <property type="protein sequence ID" value="KAK7448050.1"/>
    <property type="molecule type" value="Genomic_DNA"/>
</dbReference>
<feature type="compositionally biased region" description="Polar residues" evidence="1">
    <location>
        <begin position="12"/>
        <end position="21"/>
    </location>
</feature>
<gene>
    <name evidence="2" type="ORF">VKT23_013807</name>
</gene>
<evidence type="ECO:0000256" key="1">
    <source>
        <dbReference type="SAM" id="MobiDB-lite"/>
    </source>
</evidence>
<evidence type="ECO:0000313" key="2">
    <source>
        <dbReference type="EMBL" id="KAK7448050.1"/>
    </source>
</evidence>
<accession>A0ABR1J6J3</accession>
<sequence length="162" mass="18596">MPRRHRRRMTSAPYTPNQSLLADNEPQPVTTGYLWYCLKASRLPRSLKKCGREASVKYLLLLRMFPSLETLLLCPKTSKRHTVSFSDFDGLTFTCSKCNVAQKNSQLSPAHRGVLQLNYDRYLIEKEKDEVSQRLVEEIEEFIADIDAFLAEVKSPEAADQV</sequence>
<proteinExistence type="predicted"/>
<dbReference type="Proteomes" id="UP001498398">
    <property type="component" value="Unassembled WGS sequence"/>
</dbReference>
<reference evidence="2 3" key="1">
    <citation type="submission" date="2024-01" db="EMBL/GenBank/DDBJ databases">
        <title>A draft genome for the cacao thread blight pathogen Marasmiellus scandens.</title>
        <authorList>
            <person name="Baruah I.K."/>
            <person name="Leung J."/>
            <person name="Bukari Y."/>
            <person name="Amoako-Attah I."/>
            <person name="Meinhardt L.W."/>
            <person name="Bailey B.A."/>
            <person name="Cohen S.P."/>
        </authorList>
    </citation>
    <scope>NUCLEOTIDE SEQUENCE [LARGE SCALE GENOMIC DNA]</scope>
    <source>
        <strain evidence="2 3">GH-19</strain>
    </source>
</reference>
<protein>
    <submittedName>
        <fullName evidence="2">Uncharacterized protein</fullName>
    </submittedName>
</protein>
<name>A0ABR1J6J3_9AGAR</name>
<feature type="region of interest" description="Disordered" evidence="1">
    <location>
        <begin position="1"/>
        <end position="25"/>
    </location>
</feature>
<evidence type="ECO:0000313" key="3">
    <source>
        <dbReference type="Proteomes" id="UP001498398"/>
    </source>
</evidence>
<keyword evidence="3" id="KW-1185">Reference proteome</keyword>
<organism evidence="2 3">
    <name type="scientific">Marasmiellus scandens</name>
    <dbReference type="NCBI Taxonomy" id="2682957"/>
    <lineage>
        <taxon>Eukaryota</taxon>
        <taxon>Fungi</taxon>
        <taxon>Dikarya</taxon>
        <taxon>Basidiomycota</taxon>
        <taxon>Agaricomycotina</taxon>
        <taxon>Agaricomycetes</taxon>
        <taxon>Agaricomycetidae</taxon>
        <taxon>Agaricales</taxon>
        <taxon>Marasmiineae</taxon>
        <taxon>Omphalotaceae</taxon>
        <taxon>Marasmiellus</taxon>
    </lineage>
</organism>
<comment type="caution">
    <text evidence="2">The sequence shown here is derived from an EMBL/GenBank/DDBJ whole genome shotgun (WGS) entry which is preliminary data.</text>
</comment>